<name>A0A5C2S5V9_9APHY</name>
<gene>
    <name evidence="1" type="ORF">L227DRAFT_576401</name>
</gene>
<evidence type="ECO:0008006" key="3">
    <source>
        <dbReference type="Google" id="ProtNLM"/>
    </source>
</evidence>
<accession>A0A5C2S5V9</accession>
<dbReference type="Gene3D" id="3.30.70.100">
    <property type="match status" value="2"/>
</dbReference>
<dbReference type="AlphaFoldDB" id="A0A5C2S5V9"/>
<dbReference type="EMBL" id="ML122271">
    <property type="protein sequence ID" value="RPD59183.1"/>
    <property type="molecule type" value="Genomic_DNA"/>
</dbReference>
<proteinExistence type="predicted"/>
<protein>
    <recommendedName>
        <fullName evidence="3">ABM domain-containing protein</fullName>
    </recommendedName>
</protein>
<reference evidence="1" key="1">
    <citation type="journal article" date="2018" name="Genome Biol. Evol.">
        <title>Genomics and development of Lentinus tigrinus, a white-rot wood-decaying mushroom with dimorphic fruiting bodies.</title>
        <authorList>
            <person name="Wu B."/>
            <person name="Xu Z."/>
            <person name="Knudson A."/>
            <person name="Carlson A."/>
            <person name="Chen N."/>
            <person name="Kovaka S."/>
            <person name="LaButti K."/>
            <person name="Lipzen A."/>
            <person name="Pennachio C."/>
            <person name="Riley R."/>
            <person name="Schakwitz W."/>
            <person name="Umezawa K."/>
            <person name="Ohm R.A."/>
            <person name="Grigoriev I.V."/>
            <person name="Nagy L.G."/>
            <person name="Gibbons J."/>
            <person name="Hibbett D."/>
        </authorList>
    </citation>
    <scope>NUCLEOTIDE SEQUENCE [LARGE SCALE GENOMIC DNA]</scope>
    <source>
        <strain evidence="1">ALCF2SS1-6</strain>
    </source>
</reference>
<evidence type="ECO:0000313" key="1">
    <source>
        <dbReference type="EMBL" id="RPD59183.1"/>
    </source>
</evidence>
<dbReference type="OrthoDB" id="3830579at2759"/>
<sequence length="210" mass="23349">MSLPVVEVICAPATEAFRANPRSLPLVAPTFDILKKVDGQIRSYYGLQHEDSSLAYTLVAWESLGHHHELMNDEVAYPPLVDVIQKIIDPFKLKMFHCAFTSEPYKALQAPVTELATFTLNPGQSKDALEGLVEDLSQAMNAAPRDSGVVHAAWGPTIEHDDMVALFVGWTSIEAHWNLVKTDQTIVNLVNNLRNISTIKVVHIPMSYYP</sequence>
<keyword evidence="2" id="KW-1185">Reference proteome</keyword>
<organism evidence="1 2">
    <name type="scientific">Lentinus tigrinus ALCF2SS1-6</name>
    <dbReference type="NCBI Taxonomy" id="1328759"/>
    <lineage>
        <taxon>Eukaryota</taxon>
        <taxon>Fungi</taxon>
        <taxon>Dikarya</taxon>
        <taxon>Basidiomycota</taxon>
        <taxon>Agaricomycotina</taxon>
        <taxon>Agaricomycetes</taxon>
        <taxon>Polyporales</taxon>
        <taxon>Polyporaceae</taxon>
        <taxon>Lentinus</taxon>
    </lineage>
</organism>
<dbReference type="Proteomes" id="UP000313359">
    <property type="component" value="Unassembled WGS sequence"/>
</dbReference>
<evidence type="ECO:0000313" key="2">
    <source>
        <dbReference type="Proteomes" id="UP000313359"/>
    </source>
</evidence>
<dbReference type="STRING" id="1328759.A0A5C2S5V9"/>